<evidence type="ECO:0000256" key="6">
    <source>
        <dbReference type="ARBA" id="ARBA00023096"/>
    </source>
</evidence>
<dbReference type="Proteomes" id="UP000059074">
    <property type="component" value="Unassembled WGS sequence"/>
</dbReference>
<keyword evidence="5 7" id="KW-0520">NAD</keyword>
<comment type="subcellular location">
    <subcellularLocation>
        <location evidence="7">Cytoplasm</location>
    </subcellularLocation>
</comment>
<dbReference type="UniPathway" id="UPA00244">
    <property type="reaction ID" value="UER00312"/>
</dbReference>
<dbReference type="PATRIC" id="fig|121290.4.peg.2334"/>
<feature type="binding site" evidence="7">
    <location>
        <position position="130"/>
    </location>
    <ligand>
        <name>substrate</name>
    </ligand>
</feature>
<comment type="miscellaneous">
    <text evidence="7">The active site is located at the dimer interface.</text>
</comment>
<dbReference type="NCBIfam" id="TIGR00557">
    <property type="entry name" value="pdxA"/>
    <property type="match status" value="1"/>
</dbReference>
<comment type="similarity">
    <text evidence="7">Belongs to the PdxA family.</text>
</comment>
<dbReference type="HAMAP" id="MF_00536">
    <property type="entry name" value="PdxA"/>
    <property type="match status" value="1"/>
</dbReference>
<dbReference type="NCBIfam" id="NF003699">
    <property type="entry name" value="PRK05312.1"/>
    <property type="match status" value="1"/>
</dbReference>
<feature type="binding site" evidence="7">
    <location>
        <position position="281"/>
    </location>
    <ligand>
        <name>substrate</name>
    </ligand>
</feature>
<evidence type="ECO:0000256" key="2">
    <source>
        <dbReference type="ARBA" id="ARBA00022723"/>
    </source>
</evidence>
<dbReference type="Pfam" id="PF04166">
    <property type="entry name" value="PdxA"/>
    <property type="match status" value="1"/>
</dbReference>
<feature type="binding site" evidence="7">
    <location>
        <position position="164"/>
    </location>
    <ligand>
        <name>a divalent metal cation</name>
        <dbReference type="ChEBI" id="CHEBI:60240"/>
        <note>ligand shared between dimeric partners</note>
    </ligand>
</feature>
<reference evidence="8 9" key="1">
    <citation type="submission" date="2015-10" db="EMBL/GenBank/DDBJ databases">
        <title>Transcriptomic analysis of a linuron degrading triple-species bacterial consortium.</title>
        <authorList>
            <person name="Albers P."/>
        </authorList>
    </citation>
    <scope>NUCLEOTIDE SEQUENCE [LARGE SCALE GENOMIC DNA]</scope>
    <source>
        <strain evidence="8 9">WDL6</strain>
    </source>
</reference>
<feature type="binding site" evidence="7">
    <location>
        <position position="129"/>
    </location>
    <ligand>
        <name>substrate</name>
    </ligand>
</feature>
<evidence type="ECO:0000313" key="8">
    <source>
        <dbReference type="EMBL" id="KWT66730.1"/>
    </source>
</evidence>
<name>A0A120CUT5_HYPSL</name>
<feature type="binding site" evidence="7">
    <location>
        <position position="272"/>
    </location>
    <ligand>
        <name>substrate</name>
    </ligand>
</feature>
<dbReference type="InterPro" id="IPR005255">
    <property type="entry name" value="PdxA_fam"/>
</dbReference>
<dbReference type="GO" id="GO:0005737">
    <property type="term" value="C:cytoplasm"/>
    <property type="evidence" value="ECO:0007669"/>
    <property type="project" value="UniProtKB-SubCell"/>
</dbReference>
<comment type="cofactor">
    <cofactor evidence="7">
        <name>Zn(2+)</name>
        <dbReference type="ChEBI" id="CHEBI:29105"/>
    </cofactor>
    <cofactor evidence="7">
        <name>Mg(2+)</name>
        <dbReference type="ChEBI" id="CHEBI:18420"/>
    </cofactor>
    <cofactor evidence="7">
        <name>Co(2+)</name>
        <dbReference type="ChEBI" id="CHEBI:48828"/>
    </cofactor>
    <text evidence="7">Binds 1 divalent metal cation per subunit. Can use ions such as Zn(2+), Mg(2+) or Co(2+).</text>
</comment>
<evidence type="ECO:0000256" key="7">
    <source>
        <dbReference type="HAMAP-Rule" id="MF_00536"/>
    </source>
</evidence>
<keyword evidence="2 7" id="KW-0479">Metal-binding</keyword>
<dbReference type="STRING" id="121290.APY04_2137"/>
<organism evidence="8 9">
    <name type="scientific">Hyphomicrobium sulfonivorans</name>
    <dbReference type="NCBI Taxonomy" id="121290"/>
    <lineage>
        <taxon>Bacteria</taxon>
        <taxon>Pseudomonadati</taxon>
        <taxon>Pseudomonadota</taxon>
        <taxon>Alphaproteobacteria</taxon>
        <taxon>Hyphomicrobiales</taxon>
        <taxon>Hyphomicrobiaceae</taxon>
        <taxon>Hyphomicrobium</taxon>
    </lineage>
</organism>
<dbReference type="PANTHER" id="PTHR30004:SF6">
    <property type="entry name" value="D-THREONATE 4-PHOSPHATE DEHYDROGENASE"/>
    <property type="match status" value="1"/>
</dbReference>
<evidence type="ECO:0000313" key="9">
    <source>
        <dbReference type="Proteomes" id="UP000059074"/>
    </source>
</evidence>
<keyword evidence="7" id="KW-0170">Cobalt</keyword>
<dbReference type="GO" id="GO:0042823">
    <property type="term" value="P:pyridoxal phosphate biosynthetic process"/>
    <property type="evidence" value="ECO:0007669"/>
    <property type="project" value="UniProtKB-UniRule"/>
</dbReference>
<dbReference type="GO" id="GO:0000287">
    <property type="term" value="F:magnesium ion binding"/>
    <property type="evidence" value="ECO:0007669"/>
    <property type="project" value="UniProtKB-UniRule"/>
</dbReference>
<comment type="function">
    <text evidence="7">Catalyzes the NAD(P)-dependent oxidation of 4-(phosphooxy)-L-threonine (HTP) into 2-amino-3-oxo-4-(phosphooxy)butyric acid which spontaneously decarboxylates to form 3-amino-2-oxopropyl phosphate (AHAP).</text>
</comment>
<keyword evidence="4 7" id="KW-0560">Oxidoreductase</keyword>
<evidence type="ECO:0000256" key="4">
    <source>
        <dbReference type="ARBA" id="ARBA00023002"/>
    </source>
</evidence>
<feature type="binding site" evidence="7">
    <location>
        <position position="209"/>
    </location>
    <ligand>
        <name>a divalent metal cation</name>
        <dbReference type="ChEBI" id="CHEBI:60240"/>
        <note>ligand shared between dimeric partners</note>
    </ligand>
</feature>
<comment type="catalytic activity">
    <reaction evidence="7">
        <text>4-(phosphooxy)-L-threonine + NAD(+) = 3-amino-2-oxopropyl phosphate + CO2 + NADH</text>
        <dbReference type="Rhea" id="RHEA:32275"/>
        <dbReference type="ChEBI" id="CHEBI:16526"/>
        <dbReference type="ChEBI" id="CHEBI:57279"/>
        <dbReference type="ChEBI" id="CHEBI:57540"/>
        <dbReference type="ChEBI" id="CHEBI:57945"/>
        <dbReference type="ChEBI" id="CHEBI:58452"/>
        <dbReference type="EC" id="1.1.1.262"/>
    </reaction>
</comment>
<keyword evidence="3 7" id="KW-0521">NADP</keyword>
<dbReference type="SUPFAM" id="SSF53659">
    <property type="entry name" value="Isocitrate/Isopropylmalate dehydrogenase-like"/>
    <property type="match status" value="1"/>
</dbReference>
<evidence type="ECO:0000256" key="5">
    <source>
        <dbReference type="ARBA" id="ARBA00023027"/>
    </source>
</evidence>
<proteinExistence type="inferred from homology"/>
<feature type="binding site" evidence="7">
    <location>
        <position position="264"/>
    </location>
    <ligand>
        <name>a divalent metal cation</name>
        <dbReference type="ChEBI" id="CHEBI:60240"/>
        <note>ligand shared between dimeric partners</note>
    </ligand>
</feature>
<keyword evidence="9" id="KW-1185">Reference proteome</keyword>
<evidence type="ECO:0000256" key="1">
    <source>
        <dbReference type="ARBA" id="ARBA00022490"/>
    </source>
</evidence>
<evidence type="ECO:0000256" key="3">
    <source>
        <dbReference type="ARBA" id="ARBA00022857"/>
    </source>
</evidence>
<comment type="pathway">
    <text evidence="7">Cofactor biosynthesis; pyridoxine 5'-phosphate biosynthesis; pyridoxine 5'-phosphate from D-erythrose 4-phosphate: step 4/5.</text>
</comment>
<protein>
    <recommendedName>
        <fullName evidence="7">4-hydroxythreonine-4-phosphate dehydrogenase</fullName>
        <ecNumber evidence="7">1.1.1.262</ecNumber>
    </recommendedName>
    <alternativeName>
        <fullName evidence="7">4-(phosphohydroxy)-L-threonine dehydrogenase</fullName>
    </alternativeName>
</protein>
<dbReference type="AlphaFoldDB" id="A0A120CUT5"/>
<comment type="subunit">
    <text evidence="7">Homodimer.</text>
</comment>
<dbReference type="GO" id="GO:0008615">
    <property type="term" value="P:pyridoxine biosynthetic process"/>
    <property type="evidence" value="ECO:0007669"/>
    <property type="project" value="UniProtKB-UniRule"/>
</dbReference>
<feature type="binding site" evidence="7">
    <location>
        <position position="290"/>
    </location>
    <ligand>
        <name>substrate</name>
    </ligand>
</feature>
<keyword evidence="7" id="KW-0460">Magnesium</keyword>
<keyword evidence="6 7" id="KW-0664">Pyridoxine biosynthesis</keyword>
<dbReference type="GO" id="GO:0050897">
    <property type="term" value="F:cobalt ion binding"/>
    <property type="evidence" value="ECO:0007669"/>
    <property type="project" value="UniProtKB-UniRule"/>
</dbReference>
<dbReference type="GO" id="GO:0008270">
    <property type="term" value="F:zinc ion binding"/>
    <property type="evidence" value="ECO:0007669"/>
    <property type="project" value="UniProtKB-UniRule"/>
</dbReference>
<accession>A0A120CUT5</accession>
<dbReference type="InterPro" id="IPR037510">
    <property type="entry name" value="PdxA"/>
</dbReference>
<dbReference type="Gene3D" id="3.40.718.10">
    <property type="entry name" value="Isopropylmalate Dehydrogenase"/>
    <property type="match status" value="1"/>
</dbReference>
<dbReference type="EC" id="1.1.1.262" evidence="7"/>
<comment type="caution">
    <text evidence="8">The sequence shown here is derived from an EMBL/GenBank/DDBJ whole genome shotgun (WGS) entry which is preliminary data.</text>
</comment>
<keyword evidence="1 7" id="KW-0963">Cytoplasm</keyword>
<gene>
    <name evidence="7" type="primary">pdxA</name>
    <name evidence="8" type="ORF">APY04_2137</name>
</gene>
<dbReference type="EMBL" id="LMTR01000071">
    <property type="protein sequence ID" value="KWT66730.1"/>
    <property type="molecule type" value="Genomic_DNA"/>
</dbReference>
<dbReference type="GO" id="GO:0051287">
    <property type="term" value="F:NAD binding"/>
    <property type="evidence" value="ECO:0007669"/>
    <property type="project" value="InterPro"/>
</dbReference>
<dbReference type="GO" id="GO:0050570">
    <property type="term" value="F:4-hydroxythreonine-4-phosphate dehydrogenase activity"/>
    <property type="evidence" value="ECO:0007669"/>
    <property type="project" value="UniProtKB-UniRule"/>
</dbReference>
<sequence>MGDPAGIGPEITLRAWADRSECGLAPFAVFGDAETFTERARHLGLNVPVQAIASLQEAASVFAKALPVVHRPLPVRVRPGVPDGANAAAIIGAISAATDAVLRGEATAVVTNPIAKHVVKSADFPFPGHTEFLAALAERYKGRHFRPVMMLASKQLRVVPLTVHCALAEVPKMITRPLIFETVRITYNALKRDFGIATPRIAIAGLNPHAGEEGTMGREEIDIIGPAIADLRAEGLLVTGPHSADTLFHAAARRSYDAVIAMYHDQALIPLKTIGFDEGVNVTLGLPFVRTSPDHGTAFDIAAAGRASATSLIEAMRMASTIAAERAATTPQ</sequence>
<keyword evidence="7" id="KW-0862">Zinc</keyword>
<dbReference type="PANTHER" id="PTHR30004">
    <property type="entry name" value="4-HYDROXYTHREONINE-4-PHOSPHATE DEHYDROGENASE"/>
    <property type="match status" value="1"/>
</dbReference>